<protein>
    <recommendedName>
        <fullName evidence="2">RmlD-like substrate binding domain-containing protein</fullName>
    </recommendedName>
</protein>
<evidence type="ECO:0000313" key="1">
    <source>
        <dbReference type="EMBL" id="SVD61722.1"/>
    </source>
</evidence>
<sequence length="107" mass="12409">RPQLHGLFHWAGSERISRYELGVRIFERFGLSPDLLGKGKRADLADKVGERPGDLAFILEPLAGKIKTRPLDVGEQLEELRIPDDLYDWYRENADDPTRYVRRFKVS</sequence>
<gene>
    <name evidence="1" type="ORF">METZ01_LOCUS414576</name>
</gene>
<proteinExistence type="predicted"/>
<evidence type="ECO:0008006" key="2">
    <source>
        <dbReference type="Google" id="ProtNLM"/>
    </source>
</evidence>
<name>A0A382WSE1_9ZZZZ</name>
<reference evidence="1" key="1">
    <citation type="submission" date="2018-05" db="EMBL/GenBank/DDBJ databases">
        <authorList>
            <person name="Lanie J.A."/>
            <person name="Ng W.-L."/>
            <person name="Kazmierczak K.M."/>
            <person name="Andrzejewski T.M."/>
            <person name="Davidsen T.M."/>
            <person name="Wayne K.J."/>
            <person name="Tettelin H."/>
            <person name="Glass J.I."/>
            <person name="Rusch D."/>
            <person name="Podicherti R."/>
            <person name="Tsui H.-C.T."/>
            <person name="Winkler M.E."/>
        </authorList>
    </citation>
    <scope>NUCLEOTIDE SEQUENCE</scope>
</reference>
<dbReference type="Gene3D" id="3.40.50.720">
    <property type="entry name" value="NAD(P)-binding Rossmann-like Domain"/>
    <property type="match status" value="1"/>
</dbReference>
<dbReference type="AlphaFoldDB" id="A0A382WSE1"/>
<feature type="non-terminal residue" evidence="1">
    <location>
        <position position="1"/>
    </location>
</feature>
<dbReference type="EMBL" id="UINC01162135">
    <property type="protein sequence ID" value="SVD61722.1"/>
    <property type="molecule type" value="Genomic_DNA"/>
</dbReference>
<organism evidence="1">
    <name type="scientific">marine metagenome</name>
    <dbReference type="NCBI Taxonomy" id="408172"/>
    <lineage>
        <taxon>unclassified sequences</taxon>
        <taxon>metagenomes</taxon>
        <taxon>ecological metagenomes</taxon>
    </lineage>
</organism>
<accession>A0A382WSE1</accession>